<keyword evidence="7" id="KW-1185">Reference proteome</keyword>
<dbReference type="Gene3D" id="2.70.170.10">
    <property type="entry name" value="Neurotransmitter-gated ion-channel ligand-binding domain"/>
    <property type="match status" value="2"/>
</dbReference>
<keyword evidence="2" id="KW-0812">Transmembrane</keyword>
<dbReference type="PANTHER" id="PTHR18945">
    <property type="entry name" value="NEUROTRANSMITTER GATED ION CHANNEL"/>
    <property type="match status" value="1"/>
</dbReference>
<protein>
    <recommendedName>
        <fullName evidence="5">Neurotransmitter-gated ion-channel ligand-binding domain-containing protein</fullName>
    </recommendedName>
</protein>
<dbReference type="InterPro" id="IPR036719">
    <property type="entry name" value="Neuro-gated_channel_TM_sf"/>
</dbReference>
<dbReference type="SUPFAM" id="SSF63712">
    <property type="entry name" value="Nicotinic receptor ligand binding domain-like"/>
    <property type="match status" value="1"/>
</dbReference>
<reference evidence="6 7" key="1">
    <citation type="submission" date="2020-03" db="EMBL/GenBank/DDBJ databases">
        <title>Dissostichus mawsoni Genome sequencing and assembly.</title>
        <authorList>
            <person name="Park H."/>
        </authorList>
    </citation>
    <scope>NUCLEOTIDE SEQUENCE [LARGE SCALE GENOMIC DNA]</scope>
    <source>
        <strain evidence="6">DM0001</strain>
        <tissue evidence="6">Muscle</tissue>
    </source>
</reference>
<organism evidence="6 7">
    <name type="scientific">Dissostichus mawsoni</name>
    <name type="common">Antarctic cod</name>
    <dbReference type="NCBI Taxonomy" id="36200"/>
    <lineage>
        <taxon>Eukaryota</taxon>
        <taxon>Metazoa</taxon>
        <taxon>Chordata</taxon>
        <taxon>Craniata</taxon>
        <taxon>Vertebrata</taxon>
        <taxon>Euteleostomi</taxon>
        <taxon>Actinopterygii</taxon>
        <taxon>Neopterygii</taxon>
        <taxon>Teleostei</taxon>
        <taxon>Neoteleostei</taxon>
        <taxon>Acanthomorphata</taxon>
        <taxon>Eupercaria</taxon>
        <taxon>Perciformes</taxon>
        <taxon>Notothenioidei</taxon>
        <taxon>Nototheniidae</taxon>
        <taxon>Dissostichus</taxon>
    </lineage>
</organism>
<dbReference type="InterPro" id="IPR006201">
    <property type="entry name" value="Neur_channel"/>
</dbReference>
<feature type="domain" description="Neurotransmitter-gated ion-channel ligand-binding" evidence="5">
    <location>
        <begin position="25"/>
        <end position="62"/>
    </location>
</feature>
<keyword evidence="4" id="KW-0472">Membrane</keyword>
<sequence>MNQLTRTLLRKYDCGVRPVNNWTSITTIWTDEFLVWDPEEFDGINEISLSSDAIWTPDVIIRMVKNYRPMQVVLACSLEMYAFPFDKQNCSLTFRSWLHSGPDPAAPPAVRGGPADPQYLPDAGGRDELLSASGQRDPHRVFFAVSMAMLMLSLTKSILVVKLLHHSEAEVRQMSVSACLLDKYGSELVTLRLALSQEDSESSAHADWLALCSKLDGFLFRFYLVRQEDFHRRKQVNRHHESLISVDRTHFTLYSRSDQSQHRYSRFSLNYI</sequence>
<accession>A0A7J5XVQ1</accession>
<dbReference type="Pfam" id="PF02931">
    <property type="entry name" value="Neur_chan_LBD"/>
    <property type="match status" value="2"/>
</dbReference>
<keyword evidence="3" id="KW-1133">Transmembrane helix</keyword>
<proteinExistence type="predicted"/>
<gene>
    <name evidence="6" type="ORF">F7725_006489</name>
</gene>
<dbReference type="InterPro" id="IPR006202">
    <property type="entry name" value="Neur_chan_lig-bd"/>
</dbReference>
<evidence type="ECO:0000256" key="1">
    <source>
        <dbReference type="ARBA" id="ARBA00004141"/>
    </source>
</evidence>
<dbReference type="SUPFAM" id="SSF90112">
    <property type="entry name" value="Neurotransmitter-gated ion-channel transmembrane pore"/>
    <property type="match status" value="1"/>
</dbReference>
<dbReference type="GO" id="GO:0004888">
    <property type="term" value="F:transmembrane signaling receptor activity"/>
    <property type="evidence" value="ECO:0007669"/>
    <property type="project" value="InterPro"/>
</dbReference>
<evidence type="ECO:0000256" key="2">
    <source>
        <dbReference type="ARBA" id="ARBA00022692"/>
    </source>
</evidence>
<evidence type="ECO:0000259" key="5">
    <source>
        <dbReference type="Pfam" id="PF02931"/>
    </source>
</evidence>
<feature type="domain" description="Neurotransmitter-gated ion-channel ligand-binding" evidence="5">
    <location>
        <begin position="64"/>
        <end position="101"/>
    </location>
</feature>
<evidence type="ECO:0000256" key="4">
    <source>
        <dbReference type="ARBA" id="ARBA00023136"/>
    </source>
</evidence>
<dbReference type="InterPro" id="IPR018000">
    <property type="entry name" value="Neurotransmitter_ion_chnl_CS"/>
</dbReference>
<dbReference type="InterPro" id="IPR036734">
    <property type="entry name" value="Neur_chan_lig-bd_sf"/>
</dbReference>
<name>A0A7J5XVQ1_DISMA</name>
<evidence type="ECO:0000313" key="7">
    <source>
        <dbReference type="Proteomes" id="UP000518266"/>
    </source>
</evidence>
<evidence type="ECO:0000256" key="3">
    <source>
        <dbReference type="ARBA" id="ARBA00022989"/>
    </source>
</evidence>
<dbReference type="OrthoDB" id="5975154at2759"/>
<dbReference type="PROSITE" id="PS00236">
    <property type="entry name" value="NEUROTR_ION_CHANNEL"/>
    <property type="match status" value="1"/>
</dbReference>
<dbReference type="Proteomes" id="UP000518266">
    <property type="component" value="Unassembled WGS sequence"/>
</dbReference>
<evidence type="ECO:0000313" key="6">
    <source>
        <dbReference type="EMBL" id="KAF3840627.1"/>
    </source>
</evidence>
<comment type="caution">
    <text evidence="6">The sequence shown here is derived from an EMBL/GenBank/DDBJ whole genome shotgun (WGS) entry which is preliminary data.</text>
</comment>
<dbReference type="GO" id="GO:0005230">
    <property type="term" value="F:extracellular ligand-gated monoatomic ion channel activity"/>
    <property type="evidence" value="ECO:0007669"/>
    <property type="project" value="InterPro"/>
</dbReference>
<dbReference type="AlphaFoldDB" id="A0A7J5XVQ1"/>
<dbReference type="EMBL" id="JAAKFY010000020">
    <property type="protein sequence ID" value="KAF3840627.1"/>
    <property type="molecule type" value="Genomic_DNA"/>
</dbReference>
<comment type="subcellular location">
    <subcellularLocation>
        <location evidence="1">Membrane</location>
        <topology evidence="1">Multi-pass membrane protein</topology>
    </subcellularLocation>
</comment>
<dbReference type="GO" id="GO:0016020">
    <property type="term" value="C:membrane"/>
    <property type="evidence" value="ECO:0007669"/>
    <property type="project" value="UniProtKB-SubCell"/>
</dbReference>